<dbReference type="Pfam" id="PF01513">
    <property type="entry name" value="NAD_kinase"/>
    <property type="match status" value="1"/>
</dbReference>
<feature type="binding site" evidence="9">
    <location>
        <position position="182"/>
    </location>
    <ligand>
        <name>NAD(+)</name>
        <dbReference type="ChEBI" id="CHEBI:57540"/>
    </ligand>
</feature>
<dbReference type="InterPro" id="IPR016064">
    <property type="entry name" value="NAD/diacylglycerol_kinase_sf"/>
</dbReference>
<evidence type="ECO:0000256" key="7">
    <source>
        <dbReference type="ARBA" id="ARBA00023027"/>
    </source>
</evidence>
<evidence type="ECO:0000256" key="9">
    <source>
        <dbReference type="HAMAP-Rule" id="MF_00361"/>
    </source>
</evidence>
<evidence type="ECO:0000313" key="10">
    <source>
        <dbReference type="EMBL" id="PSB02619.1"/>
    </source>
</evidence>
<dbReference type="InterPro" id="IPR017437">
    <property type="entry name" value="ATP-NAD_kinase_PpnK-typ_C"/>
</dbReference>
<comment type="caution">
    <text evidence="9">Lacks conserved residue(s) required for the propagation of feature annotation.</text>
</comment>
<dbReference type="PANTHER" id="PTHR20275:SF13">
    <property type="entry name" value="NAD KINASE 2"/>
    <property type="match status" value="1"/>
</dbReference>
<dbReference type="SUPFAM" id="SSF111331">
    <property type="entry name" value="NAD kinase/diacylglycerol kinase-like"/>
    <property type="match status" value="1"/>
</dbReference>
<feature type="binding site" evidence="9">
    <location>
        <position position="251"/>
    </location>
    <ligand>
        <name>NAD(+)</name>
        <dbReference type="ChEBI" id="CHEBI:57540"/>
    </ligand>
</feature>
<comment type="catalytic activity">
    <reaction evidence="8 9">
        <text>NAD(+) + ATP = ADP + NADP(+) + H(+)</text>
        <dbReference type="Rhea" id="RHEA:18629"/>
        <dbReference type="ChEBI" id="CHEBI:15378"/>
        <dbReference type="ChEBI" id="CHEBI:30616"/>
        <dbReference type="ChEBI" id="CHEBI:57540"/>
        <dbReference type="ChEBI" id="CHEBI:58349"/>
        <dbReference type="ChEBI" id="CHEBI:456216"/>
        <dbReference type="EC" id="2.7.1.23"/>
    </reaction>
</comment>
<comment type="cofactor">
    <cofactor evidence="9">
        <name>a divalent metal cation</name>
        <dbReference type="ChEBI" id="CHEBI:60240"/>
    </cofactor>
</comment>
<evidence type="ECO:0000256" key="2">
    <source>
        <dbReference type="ARBA" id="ARBA00022679"/>
    </source>
</evidence>
<name>A0A2T1C2X5_9CYAN</name>
<feature type="binding site" evidence="9">
    <location>
        <begin position="193"/>
        <end position="198"/>
    </location>
    <ligand>
        <name>NAD(+)</name>
        <dbReference type="ChEBI" id="CHEBI:57540"/>
    </ligand>
</feature>
<dbReference type="AlphaFoldDB" id="A0A2T1C2X5"/>
<dbReference type="Pfam" id="PF20143">
    <property type="entry name" value="NAD_kinase_C"/>
    <property type="match status" value="1"/>
</dbReference>
<evidence type="ECO:0000256" key="5">
    <source>
        <dbReference type="ARBA" id="ARBA00022840"/>
    </source>
</evidence>
<dbReference type="GO" id="GO:0003951">
    <property type="term" value="F:NAD+ kinase activity"/>
    <property type="evidence" value="ECO:0007669"/>
    <property type="project" value="UniProtKB-UniRule"/>
</dbReference>
<evidence type="ECO:0000256" key="3">
    <source>
        <dbReference type="ARBA" id="ARBA00022741"/>
    </source>
</evidence>
<dbReference type="EMBL" id="PVWJ01000054">
    <property type="protein sequence ID" value="PSB02619.1"/>
    <property type="molecule type" value="Genomic_DNA"/>
</dbReference>
<keyword evidence="11" id="KW-1185">Reference proteome</keyword>
<evidence type="ECO:0000256" key="8">
    <source>
        <dbReference type="ARBA" id="ARBA00047925"/>
    </source>
</evidence>
<dbReference type="PANTHER" id="PTHR20275">
    <property type="entry name" value="NAD KINASE"/>
    <property type="match status" value="1"/>
</dbReference>
<sequence>MPKAGIIYNDIKPIACRAAIELQDRLLCSGWQVAVATGGQGILGYSEPDRPVCHTSIESLVPPGFDDSMSFAVVLGGDGTVLAAFRQVAPWGIPLLTVNTGHLGFLTEIYLKQLPQALEQIMADEYEVEERAMLSVRLLREEQVLWEALCLNEMVIHREPLTSMCHFEVVIGGHSPVDVAADGLIISTPTGSTAYSLSAGGPVVAPGIPALQLVPICPHSLASRALVFNDSEPVAIYPATPNRLVMVVDGNAGCYVLPEDRVELARSPYSARFIRLQSPEFFKILREKLGWGLPHIAKPNSVELP</sequence>
<protein>
    <recommendedName>
        <fullName evidence="9">NAD kinase</fullName>
        <ecNumber evidence="9">2.7.1.23</ecNumber>
    </recommendedName>
    <alternativeName>
        <fullName evidence="9">ATP-dependent NAD kinase</fullName>
    </alternativeName>
</protein>
<accession>A0A2T1C2X5</accession>
<comment type="similarity">
    <text evidence="9">Belongs to the NAD kinase family.</text>
</comment>
<feature type="active site" description="Proton acceptor" evidence="9">
    <location>
        <position position="78"/>
    </location>
</feature>
<dbReference type="GO" id="GO:0046872">
    <property type="term" value="F:metal ion binding"/>
    <property type="evidence" value="ECO:0007669"/>
    <property type="project" value="UniProtKB-UniRule"/>
</dbReference>
<dbReference type="NCBIfam" id="NF002732">
    <property type="entry name" value="PRK02649.1"/>
    <property type="match status" value="1"/>
</dbReference>
<dbReference type="GO" id="GO:0019674">
    <property type="term" value="P:NAD+ metabolic process"/>
    <property type="evidence" value="ECO:0007669"/>
    <property type="project" value="InterPro"/>
</dbReference>
<evidence type="ECO:0000313" key="11">
    <source>
        <dbReference type="Proteomes" id="UP000238762"/>
    </source>
</evidence>
<dbReference type="Proteomes" id="UP000238762">
    <property type="component" value="Unassembled WGS sequence"/>
</dbReference>
<dbReference type="Gene3D" id="3.40.50.10330">
    <property type="entry name" value="Probable inorganic polyphosphate/atp-NAD kinase, domain 1"/>
    <property type="match status" value="1"/>
</dbReference>
<dbReference type="GO" id="GO:0006741">
    <property type="term" value="P:NADP+ biosynthetic process"/>
    <property type="evidence" value="ECO:0007669"/>
    <property type="project" value="UniProtKB-UniRule"/>
</dbReference>
<dbReference type="HAMAP" id="MF_00361">
    <property type="entry name" value="NAD_kinase"/>
    <property type="match status" value="1"/>
</dbReference>
<keyword evidence="1 9" id="KW-0963">Cytoplasm</keyword>
<reference evidence="10 11" key="2">
    <citation type="submission" date="2018-03" db="EMBL/GenBank/DDBJ databases">
        <title>The ancient ancestry and fast evolution of plastids.</title>
        <authorList>
            <person name="Moore K.R."/>
            <person name="Magnabosco C."/>
            <person name="Momper L."/>
            <person name="Gold D.A."/>
            <person name="Bosak T."/>
            <person name="Fournier G.P."/>
        </authorList>
    </citation>
    <scope>NUCLEOTIDE SEQUENCE [LARGE SCALE GENOMIC DNA]</scope>
    <source>
        <strain evidence="10 11">CCAP 1448/3</strain>
    </source>
</reference>
<proteinExistence type="inferred from homology"/>
<gene>
    <name evidence="10" type="primary">ppnK</name>
    <name evidence="9" type="synonym">nadK</name>
    <name evidence="10" type="ORF">C7B64_12280</name>
</gene>
<comment type="subcellular location">
    <subcellularLocation>
        <location evidence="9">Cytoplasm</location>
    </subcellularLocation>
</comment>
<dbReference type="Gene3D" id="2.60.200.30">
    <property type="entry name" value="Probable inorganic polyphosphate/atp-NAD kinase, domain 2"/>
    <property type="match status" value="1"/>
</dbReference>
<feature type="binding site" evidence="9">
    <location>
        <begin position="78"/>
        <end position="79"/>
    </location>
    <ligand>
        <name>NAD(+)</name>
        <dbReference type="ChEBI" id="CHEBI:57540"/>
    </ligand>
</feature>
<evidence type="ECO:0000256" key="4">
    <source>
        <dbReference type="ARBA" id="ARBA00022777"/>
    </source>
</evidence>
<dbReference type="InterPro" id="IPR002504">
    <property type="entry name" value="NADK"/>
</dbReference>
<comment type="caution">
    <text evidence="10">The sequence shown here is derived from an EMBL/GenBank/DDBJ whole genome shotgun (WGS) entry which is preliminary data.</text>
</comment>
<reference evidence="10 11" key="1">
    <citation type="submission" date="2018-02" db="EMBL/GenBank/DDBJ databases">
        <authorList>
            <person name="Cohen D.B."/>
            <person name="Kent A.D."/>
        </authorList>
    </citation>
    <scope>NUCLEOTIDE SEQUENCE [LARGE SCALE GENOMIC DNA]</scope>
    <source>
        <strain evidence="10 11">CCAP 1448/3</strain>
    </source>
</reference>
<evidence type="ECO:0000256" key="6">
    <source>
        <dbReference type="ARBA" id="ARBA00022857"/>
    </source>
</evidence>
<dbReference type="RefSeq" id="WP_106288944.1">
    <property type="nucleotide sequence ID" value="NZ_CAWNTC010000047.1"/>
</dbReference>
<dbReference type="GO" id="GO:0005737">
    <property type="term" value="C:cytoplasm"/>
    <property type="evidence" value="ECO:0007669"/>
    <property type="project" value="UniProtKB-SubCell"/>
</dbReference>
<keyword evidence="3 9" id="KW-0547">Nucleotide-binding</keyword>
<keyword evidence="5 9" id="KW-0067">ATP-binding</keyword>
<dbReference type="InterPro" id="IPR017438">
    <property type="entry name" value="ATP-NAD_kinase_N"/>
</dbReference>
<keyword evidence="4 9" id="KW-0418">Kinase</keyword>
<keyword evidence="6 9" id="KW-0521">NADP</keyword>
<feature type="binding site" evidence="9">
    <location>
        <begin position="152"/>
        <end position="153"/>
    </location>
    <ligand>
        <name>NAD(+)</name>
        <dbReference type="ChEBI" id="CHEBI:57540"/>
    </ligand>
</feature>
<dbReference type="GO" id="GO:0051287">
    <property type="term" value="F:NAD binding"/>
    <property type="evidence" value="ECO:0007669"/>
    <property type="project" value="UniProtKB-ARBA"/>
</dbReference>
<dbReference type="EC" id="2.7.1.23" evidence="9"/>
<organism evidence="10 11">
    <name type="scientific">Merismopedia glauca CCAP 1448/3</name>
    <dbReference type="NCBI Taxonomy" id="1296344"/>
    <lineage>
        <taxon>Bacteria</taxon>
        <taxon>Bacillati</taxon>
        <taxon>Cyanobacteriota</taxon>
        <taxon>Cyanophyceae</taxon>
        <taxon>Synechococcales</taxon>
        <taxon>Merismopediaceae</taxon>
        <taxon>Merismopedia</taxon>
    </lineage>
</organism>
<keyword evidence="2 9" id="KW-0808">Transferase</keyword>
<keyword evidence="7 9" id="KW-0520">NAD</keyword>
<evidence type="ECO:0000256" key="1">
    <source>
        <dbReference type="ARBA" id="ARBA00022490"/>
    </source>
</evidence>
<comment type="function">
    <text evidence="9">Involved in the regulation of the intracellular balance of NAD and NADP, and is a key enzyme in the biosynthesis of NADP. Catalyzes specifically the phosphorylation on 2'-hydroxyl of the adenosine moiety of NAD to yield NADP.</text>
</comment>
<dbReference type="GO" id="GO:0005524">
    <property type="term" value="F:ATP binding"/>
    <property type="evidence" value="ECO:0007669"/>
    <property type="project" value="UniProtKB-KW"/>
</dbReference>
<dbReference type="OrthoDB" id="9774737at2"/>